<dbReference type="Gene3D" id="3.40.50.2300">
    <property type="match status" value="1"/>
</dbReference>
<evidence type="ECO:0000256" key="12">
    <source>
        <dbReference type="ARBA" id="ARBA00023012"/>
    </source>
</evidence>
<dbReference type="SUPFAM" id="SSF55874">
    <property type="entry name" value="ATPase domain of HSP90 chaperone/DNA topoisomerase II/histidine kinase"/>
    <property type="match status" value="1"/>
</dbReference>
<dbReference type="CDD" id="cd00082">
    <property type="entry name" value="HisKA"/>
    <property type="match status" value="1"/>
</dbReference>
<accession>A0A1F6GZU9</accession>
<evidence type="ECO:0000256" key="13">
    <source>
        <dbReference type="ARBA" id="ARBA00023136"/>
    </source>
</evidence>
<dbReference type="InterPro" id="IPR004358">
    <property type="entry name" value="Sig_transdc_His_kin-like_C"/>
</dbReference>
<feature type="domain" description="PAS" evidence="20">
    <location>
        <begin position="325"/>
        <end position="370"/>
    </location>
</feature>
<evidence type="ECO:0000256" key="2">
    <source>
        <dbReference type="ARBA" id="ARBA00004651"/>
    </source>
</evidence>
<dbReference type="InterPro" id="IPR005467">
    <property type="entry name" value="His_kinase_dom"/>
</dbReference>
<evidence type="ECO:0000259" key="18">
    <source>
        <dbReference type="PROSITE" id="PS50109"/>
    </source>
</evidence>
<evidence type="ECO:0000256" key="10">
    <source>
        <dbReference type="ARBA" id="ARBA00022840"/>
    </source>
</evidence>
<dbReference type="EC" id="2.7.13.3" evidence="3"/>
<evidence type="ECO:0000256" key="14">
    <source>
        <dbReference type="ARBA" id="ARBA00064003"/>
    </source>
</evidence>
<feature type="domain" description="Histidine kinase" evidence="18">
    <location>
        <begin position="443"/>
        <end position="664"/>
    </location>
</feature>
<dbReference type="PROSITE" id="PS50113">
    <property type="entry name" value="PAC"/>
    <property type="match status" value="1"/>
</dbReference>
<dbReference type="InterPro" id="IPR011006">
    <property type="entry name" value="CheY-like_superfamily"/>
</dbReference>
<keyword evidence="4" id="KW-1003">Cell membrane</keyword>
<evidence type="ECO:0000256" key="6">
    <source>
        <dbReference type="ARBA" id="ARBA00022679"/>
    </source>
</evidence>
<feature type="transmembrane region" description="Helical" evidence="17">
    <location>
        <begin position="265"/>
        <end position="285"/>
    </location>
</feature>
<gene>
    <name evidence="22" type="ORF">A2557_01195</name>
</gene>
<dbReference type="EMBL" id="MFNF01000015">
    <property type="protein sequence ID" value="OGH03550.1"/>
    <property type="molecule type" value="Genomic_DNA"/>
</dbReference>
<evidence type="ECO:0000256" key="11">
    <source>
        <dbReference type="ARBA" id="ARBA00022989"/>
    </source>
</evidence>
<comment type="caution">
    <text evidence="22">The sequence shown here is derived from an EMBL/GenBank/DDBJ whole genome shotgun (WGS) entry which is preliminary data.</text>
</comment>
<dbReference type="GO" id="GO:0005886">
    <property type="term" value="C:plasma membrane"/>
    <property type="evidence" value="ECO:0007669"/>
    <property type="project" value="UniProtKB-SubCell"/>
</dbReference>
<dbReference type="PROSITE" id="PS50110">
    <property type="entry name" value="RESPONSE_REGULATORY"/>
    <property type="match status" value="1"/>
</dbReference>
<dbReference type="Pfam" id="PF05231">
    <property type="entry name" value="MASE1"/>
    <property type="match status" value="1"/>
</dbReference>
<evidence type="ECO:0000259" key="20">
    <source>
        <dbReference type="PROSITE" id="PS50112"/>
    </source>
</evidence>
<evidence type="ECO:0000256" key="3">
    <source>
        <dbReference type="ARBA" id="ARBA00012438"/>
    </source>
</evidence>
<dbReference type="InterPro" id="IPR007895">
    <property type="entry name" value="MASE1"/>
</dbReference>
<dbReference type="SMART" id="SM00387">
    <property type="entry name" value="HATPase_c"/>
    <property type="match status" value="1"/>
</dbReference>
<keyword evidence="9" id="KW-0418">Kinase</keyword>
<dbReference type="FunFam" id="1.10.287.130:FF:000002">
    <property type="entry name" value="Two-component osmosensing histidine kinase"/>
    <property type="match status" value="1"/>
</dbReference>
<dbReference type="PROSITE" id="PS50109">
    <property type="entry name" value="HIS_KIN"/>
    <property type="match status" value="1"/>
</dbReference>
<dbReference type="FunFam" id="3.30.450.20:FF:000088">
    <property type="entry name" value="Sensory transduction histidine kinase"/>
    <property type="match status" value="1"/>
</dbReference>
<evidence type="ECO:0000259" key="19">
    <source>
        <dbReference type="PROSITE" id="PS50110"/>
    </source>
</evidence>
<dbReference type="CDD" id="cd17546">
    <property type="entry name" value="REC_hyHK_CKI1_RcsC-like"/>
    <property type="match status" value="1"/>
</dbReference>
<keyword evidence="10" id="KW-0067">ATP-binding</keyword>
<dbReference type="Pfam" id="PF00512">
    <property type="entry name" value="HisKA"/>
    <property type="match status" value="1"/>
</dbReference>
<evidence type="ECO:0000256" key="1">
    <source>
        <dbReference type="ARBA" id="ARBA00000085"/>
    </source>
</evidence>
<dbReference type="InterPro" id="IPR003594">
    <property type="entry name" value="HATPase_dom"/>
</dbReference>
<proteinExistence type="predicted"/>
<dbReference type="Gene3D" id="1.10.287.130">
    <property type="match status" value="1"/>
</dbReference>
<name>A0A1F6GZU9_9PROT</name>
<feature type="transmembrane region" description="Helical" evidence="17">
    <location>
        <begin position="83"/>
        <end position="100"/>
    </location>
</feature>
<reference evidence="22 23" key="1">
    <citation type="journal article" date="2016" name="Nat. Commun.">
        <title>Thousands of microbial genomes shed light on interconnected biogeochemical processes in an aquifer system.</title>
        <authorList>
            <person name="Anantharaman K."/>
            <person name="Brown C.T."/>
            <person name="Hug L.A."/>
            <person name="Sharon I."/>
            <person name="Castelle C.J."/>
            <person name="Probst A.J."/>
            <person name="Thomas B.C."/>
            <person name="Singh A."/>
            <person name="Wilkins M.J."/>
            <person name="Karaoz U."/>
            <person name="Brodie E.L."/>
            <person name="Williams K.H."/>
            <person name="Hubbard S.S."/>
            <person name="Banfield J.F."/>
        </authorList>
    </citation>
    <scope>NUCLEOTIDE SEQUENCE [LARGE SCALE GENOMIC DNA]</scope>
</reference>
<evidence type="ECO:0000256" key="5">
    <source>
        <dbReference type="ARBA" id="ARBA00022553"/>
    </source>
</evidence>
<keyword evidence="13 17" id="KW-0472">Membrane</keyword>
<dbReference type="AlphaFoldDB" id="A0A1F6GZU9"/>
<dbReference type="FunFam" id="3.30.565.10:FF:000010">
    <property type="entry name" value="Sensor histidine kinase RcsC"/>
    <property type="match status" value="1"/>
</dbReference>
<dbReference type="PANTHER" id="PTHR45339:SF1">
    <property type="entry name" value="HYBRID SIGNAL TRANSDUCTION HISTIDINE KINASE J"/>
    <property type="match status" value="1"/>
</dbReference>
<feature type="transmembrane region" description="Helical" evidence="17">
    <location>
        <begin position="184"/>
        <end position="205"/>
    </location>
</feature>
<evidence type="ECO:0000256" key="8">
    <source>
        <dbReference type="ARBA" id="ARBA00022741"/>
    </source>
</evidence>
<dbReference type="InterPro" id="IPR013655">
    <property type="entry name" value="PAS_fold_3"/>
</dbReference>
<dbReference type="InterPro" id="IPR000014">
    <property type="entry name" value="PAS"/>
</dbReference>
<dbReference type="Pfam" id="PF02518">
    <property type="entry name" value="HATPase_c"/>
    <property type="match status" value="1"/>
</dbReference>
<dbReference type="InterPro" id="IPR035965">
    <property type="entry name" value="PAS-like_dom_sf"/>
</dbReference>
<dbReference type="InterPro" id="IPR036097">
    <property type="entry name" value="HisK_dim/P_sf"/>
</dbReference>
<dbReference type="Proteomes" id="UP000177583">
    <property type="component" value="Unassembled WGS sequence"/>
</dbReference>
<sequence>MDKKRKADFLVLMLTALAYLLSAKAVAPLSLSHSASVFAIWPPTGVALAAILFYGRATLPGIFLGAFLLNLGLSPVVPALQIAITNTLGPWVAAALIWRYNGKTNLFLNSRLVMVFLGSVTLAALFTAAGGSFTLWTYGLIKVIDLWHVGYTWMLGDLIGFVLVVPLVVALAEERPKTWNHWGMGLLVGLSFLGLGVLIFGPPLWFDNTEFPIVFLFVLPTLAATFWLGPLGASVSVFLLALVSIIGSVFHHGPFVRVEQDITLLLLQSFIGVFAIMVLVVAAVLRQKQQFHDHLQQTKENLNKAQEIAHLGSWDWNILTGGLEWSDEVYRIFGIAPQEFGASYEAFLRYVHPDDRGLLEAAVGAAVAGERPYQLEHRVVQPCGTEKIVQERGEVFLDGKGTPVRMLGTVLDITALKRVEQDLILAKEKAEEASRIKSNFLATMSHELRTPMNGVLGMAQMLLESDLDPEQKRDVQVILQSGATLVNILSDILDLSKVEDGRMEPSLKAFSVVEILEQNLRLFSGSALSKGLELTSSIDPAVEPFVTGDPQILGQILSNLLANAVKFTPKGRVQVDLKLIKKSPLGQSLGFRVTDTGIGIDPSQQERVFETFTQVEDSLTRSYGGTGLGLAIVKKLVELLDGKIRLTSRLGEGSCFAFELFFPRATSQEVQQAKTSPVLTLASPQKSYPAPAVTCLVVENDRINQLVLSRMLHRAGFEVELAENGAEALEKTQGKRYQLIFMDILMPVLDGIEATLAIRARELELGYRTPIIGLTAKALQGDKKACLDAGMDDYVAKPILWEELWQVIQKHLEGRSPALSAPEEISP</sequence>
<keyword evidence="6" id="KW-0808">Transferase</keyword>
<organism evidence="22 23">
    <name type="scientific">Candidatus Lambdaproteobacteria bacterium RIFOXYD2_FULL_56_26</name>
    <dbReference type="NCBI Taxonomy" id="1817773"/>
    <lineage>
        <taxon>Bacteria</taxon>
        <taxon>Pseudomonadati</taxon>
        <taxon>Pseudomonadota</taxon>
        <taxon>Candidatus Lambdaproteobacteria</taxon>
    </lineage>
</organism>
<comment type="catalytic activity">
    <reaction evidence="1">
        <text>ATP + protein L-histidine = ADP + protein N-phospho-L-histidine.</text>
        <dbReference type="EC" id="2.7.13.3"/>
    </reaction>
</comment>
<evidence type="ECO:0000256" key="16">
    <source>
        <dbReference type="PROSITE-ProRule" id="PRU00169"/>
    </source>
</evidence>
<dbReference type="CDD" id="cd00130">
    <property type="entry name" value="PAS"/>
    <property type="match status" value="1"/>
</dbReference>
<dbReference type="PROSITE" id="PS50112">
    <property type="entry name" value="PAS"/>
    <property type="match status" value="1"/>
</dbReference>
<keyword evidence="11 17" id="KW-1133">Transmembrane helix</keyword>
<evidence type="ECO:0000256" key="4">
    <source>
        <dbReference type="ARBA" id="ARBA00022475"/>
    </source>
</evidence>
<evidence type="ECO:0000256" key="9">
    <source>
        <dbReference type="ARBA" id="ARBA00022777"/>
    </source>
</evidence>
<dbReference type="PRINTS" id="PR00344">
    <property type="entry name" value="BCTRLSENSOR"/>
</dbReference>
<feature type="domain" description="PAC" evidence="21">
    <location>
        <begin position="373"/>
        <end position="425"/>
    </location>
</feature>
<evidence type="ECO:0000259" key="21">
    <source>
        <dbReference type="PROSITE" id="PS50113"/>
    </source>
</evidence>
<dbReference type="NCBIfam" id="TIGR00229">
    <property type="entry name" value="sensory_box"/>
    <property type="match status" value="1"/>
</dbReference>
<dbReference type="Gene3D" id="3.30.450.20">
    <property type="entry name" value="PAS domain"/>
    <property type="match status" value="1"/>
</dbReference>
<feature type="transmembrane region" description="Helical" evidence="17">
    <location>
        <begin position="112"/>
        <end position="138"/>
    </location>
</feature>
<dbReference type="SUPFAM" id="SSF55785">
    <property type="entry name" value="PYP-like sensor domain (PAS domain)"/>
    <property type="match status" value="1"/>
</dbReference>
<comment type="subcellular location">
    <subcellularLocation>
        <location evidence="2">Cell membrane</location>
        <topology evidence="2">Multi-pass membrane protein</topology>
    </subcellularLocation>
</comment>
<evidence type="ECO:0000256" key="7">
    <source>
        <dbReference type="ARBA" id="ARBA00022692"/>
    </source>
</evidence>
<dbReference type="GO" id="GO:0005524">
    <property type="term" value="F:ATP binding"/>
    <property type="evidence" value="ECO:0007669"/>
    <property type="project" value="UniProtKB-KW"/>
</dbReference>
<feature type="transmembrane region" description="Helical" evidence="17">
    <location>
        <begin position="150"/>
        <end position="172"/>
    </location>
</feature>
<dbReference type="SMART" id="SM00388">
    <property type="entry name" value="HisKA"/>
    <property type="match status" value="1"/>
</dbReference>
<dbReference type="InterPro" id="IPR036890">
    <property type="entry name" value="HATPase_C_sf"/>
</dbReference>
<dbReference type="InterPro" id="IPR000700">
    <property type="entry name" value="PAS-assoc_C"/>
</dbReference>
<dbReference type="InterPro" id="IPR001789">
    <property type="entry name" value="Sig_transdc_resp-reg_receiver"/>
</dbReference>
<dbReference type="GO" id="GO:0000155">
    <property type="term" value="F:phosphorelay sensor kinase activity"/>
    <property type="evidence" value="ECO:0007669"/>
    <property type="project" value="InterPro"/>
</dbReference>
<comment type="subunit">
    <text evidence="14">At low DSF concentrations, interacts with RpfF.</text>
</comment>
<keyword evidence="12" id="KW-0902">Two-component regulatory system</keyword>
<dbReference type="InterPro" id="IPR003661">
    <property type="entry name" value="HisK_dim/P_dom"/>
</dbReference>
<feature type="domain" description="Response regulatory" evidence="19">
    <location>
        <begin position="694"/>
        <end position="812"/>
    </location>
</feature>
<keyword evidence="8" id="KW-0547">Nucleotide-binding</keyword>
<dbReference type="Gene3D" id="3.30.565.10">
    <property type="entry name" value="Histidine kinase-like ATPase, C-terminal domain"/>
    <property type="match status" value="1"/>
</dbReference>
<dbReference type="Pfam" id="PF08447">
    <property type="entry name" value="PAS_3"/>
    <property type="match status" value="1"/>
</dbReference>
<keyword evidence="7 17" id="KW-0812">Transmembrane</keyword>
<dbReference type="SUPFAM" id="SSF52172">
    <property type="entry name" value="CheY-like"/>
    <property type="match status" value="1"/>
</dbReference>
<evidence type="ECO:0000313" key="22">
    <source>
        <dbReference type="EMBL" id="OGH03550.1"/>
    </source>
</evidence>
<dbReference type="Gene3D" id="2.10.70.100">
    <property type="match status" value="1"/>
</dbReference>
<evidence type="ECO:0000256" key="17">
    <source>
        <dbReference type="SAM" id="Phobius"/>
    </source>
</evidence>
<dbReference type="SMART" id="SM00448">
    <property type="entry name" value="REC"/>
    <property type="match status" value="1"/>
</dbReference>
<keyword evidence="5 16" id="KW-0597">Phosphoprotein</keyword>
<dbReference type="SUPFAM" id="SSF47384">
    <property type="entry name" value="Homodimeric domain of signal transducing histidine kinase"/>
    <property type="match status" value="1"/>
</dbReference>
<protein>
    <recommendedName>
        <fullName evidence="15">Sensory/regulatory protein RpfC</fullName>
        <ecNumber evidence="3">2.7.13.3</ecNumber>
    </recommendedName>
</protein>
<feature type="modified residue" description="4-aspartylphosphate" evidence="16">
    <location>
        <position position="743"/>
    </location>
</feature>
<evidence type="ECO:0000256" key="15">
    <source>
        <dbReference type="ARBA" id="ARBA00068150"/>
    </source>
</evidence>
<dbReference type="PANTHER" id="PTHR45339">
    <property type="entry name" value="HYBRID SIGNAL TRANSDUCTION HISTIDINE KINASE J"/>
    <property type="match status" value="1"/>
</dbReference>
<evidence type="ECO:0000313" key="23">
    <source>
        <dbReference type="Proteomes" id="UP000177583"/>
    </source>
</evidence>
<dbReference type="CDD" id="cd16922">
    <property type="entry name" value="HATPase_EvgS-ArcB-TorS-like"/>
    <property type="match status" value="1"/>
</dbReference>
<dbReference type="Pfam" id="PF00072">
    <property type="entry name" value="Response_reg"/>
    <property type="match status" value="1"/>
</dbReference>